<dbReference type="PIRSF" id="PIRSF002756">
    <property type="entry name" value="PstS"/>
    <property type="match status" value="1"/>
</dbReference>
<dbReference type="AlphaFoldDB" id="A0A212J085"/>
<dbReference type="EMBL" id="FLUM01000001">
    <property type="protein sequence ID" value="SBV92827.1"/>
    <property type="molecule type" value="Genomic_DNA"/>
</dbReference>
<evidence type="ECO:0000256" key="3">
    <source>
        <dbReference type="ARBA" id="ARBA00011529"/>
    </source>
</evidence>
<comment type="similarity">
    <text evidence="2 6">Belongs to the PstS family.</text>
</comment>
<dbReference type="CDD" id="cd13565">
    <property type="entry name" value="PBP2_PstS"/>
    <property type="match status" value="1"/>
</dbReference>
<dbReference type="GO" id="GO:0035435">
    <property type="term" value="P:phosphate ion transmembrane transport"/>
    <property type="evidence" value="ECO:0007669"/>
    <property type="project" value="InterPro"/>
</dbReference>
<evidence type="ECO:0000256" key="6">
    <source>
        <dbReference type="PIRNR" id="PIRNR002756"/>
    </source>
</evidence>
<dbReference type="PANTHER" id="PTHR42996:SF1">
    <property type="entry name" value="PHOSPHATE-BINDING PROTEIN PSTS"/>
    <property type="match status" value="1"/>
</dbReference>
<gene>
    <name evidence="8" type="primary">pstS</name>
    <name evidence="8" type="ORF">KL86DYS1_10709</name>
</gene>
<evidence type="ECO:0000256" key="4">
    <source>
        <dbReference type="ARBA" id="ARBA00022448"/>
    </source>
</evidence>
<dbReference type="InterPro" id="IPR005673">
    <property type="entry name" value="ABC_phos-bd_PstS"/>
</dbReference>
<dbReference type="PROSITE" id="PS51257">
    <property type="entry name" value="PROKAR_LIPOPROTEIN"/>
    <property type="match status" value="1"/>
</dbReference>
<dbReference type="GO" id="GO:0042301">
    <property type="term" value="F:phosphate ion binding"/>
    <property type="evidence" value="ECO:0007669"/>
    <property type="project" value="InterPro"/>
</dbReference>
<protein>
    <recommendedName>
        <fullName evidence="6">Phosphate-binding protein</fullName>
    </recommendedName>
</protein>
<evidence type="ECO:0000256" key="2">
    <source>
        <dbReference type="ARBA" id="ARBA00008725"/>
    </source>
</evidence>
<keyword evidence="4 6" id="KW-0813">Transport</keyword>
<dbReference type="InterPro" id="IPR050962">
    <property type="entry name" value="Phosphate-bind_PstS"/>
</dbReference>
<dbReference type="InterPro" id="IPR024370">
    <property type="entry name" value="PBP_domain"/>
</dbReference>
<name>A0A212J085_9BACT</name>
<dbReference type="PANTHER" id="PTHR42996">
    <property type="entry name" value="PHOSPHATE-BINDING PROTEIN PSTS"/>
    <property type="match status" value="1"/>
</dbReference>
<keyword evidence="5 6" id="KW-0592">Phosphate transport</keyword>
<evidence type="ECO:0000256" key="5">
    <source>
        <dbReference type="ARBA" id="ARBA00022592"/>
    </source>
</evidence>
<dbReference type="RefSeq" id="WP_296938600.1">
    <property type="nucleotide sequence ID" value="NZ_LT599032.1"/>
</dbReference>
<dbReference type="Gene3D" id="3.40.190.10">
    <property type="entry name" value="Periplasmic binding protein-like II"/>
    <property type="match status" value="2"/>
</dbReference>
<sequence length="356" mass="37658">MKKVLLFTAITLAIALSSCGKKESALSGAGATFPAPFYNIVFKEYAKIGSPVTYGAIGSGGGIRSLKDQTVDFGATDVFLSDAELKDMGADIVHIPTALGGVVLAYNLKDVKELKLTADIISDIYRGKITKWNDAKIKELNPTLNLPDKGITAVYRSDGSGTTSVFSEYMSKVNEAWKTEIGEGKSLKFPVGIAAKGNPGVAGIIAETEGAVGYIGSEYALALNMSSALLQNSAGNFVAADTKSISASANVDIPSDTRVVITNSPNPEAYPISTFTWIIAYKEQNYNARSEVQAKALAGLLSYIISSEGQDIATKTHYAPLPAIALEKTKAIIESMTYDGKKIETYQLSVAKGAAH</sequence>
<comment type="function">
    <text evidence="1">Part of the ABC transporter complex PstSACB involved in phosphate import.</text>
</comment>
<dbReference type="Pfam" id="PF12849">
    <property type="entry name" value="PBP_like_2"/>
    <property type="match status" value="1"/>
</dbReference>
<organism evidence="8">
    <name type="scientific">uncultured Dysgonomonas sp</name>
    <dbReference type="NCBI Taxonomy" id="206096"/>
    <lineage>
        <taxon>Bacteria</taxon>
        <taxon>Pseudomonadati</taxon>
        <taxon>Bacteroidota</taxon>
        <taxon>Bacteroidia</taxon>
        <taxon>Bacteroidales</taxon>
        <taxon>Dysgonomonadaceae</taxon>
        <taxon>Dysgonomonas</taxon>
        <taxon>environmental samples</taxon>
    </lineage>
</organism>
<feature type="domain" description="PBP" evidence="7">
    <location>
        <begin position="25"/>
        <end position="308"/>
    </location>
</feature>
<proteinExistence type="inferred from homology"/>
<dbReference type="NCBIfam" id="TIGR00975">
    <property type="entry name" value="3a0107s03"/>
    <property type="match status" value="1"/>
</dbReference>
<evidence type="ECO:0000256" key="1">
    <source>
        <dbReference type="ARBA" id="ARBA00002841"/>
    </source>
</evidence>
<accession>A0A212J085</accession>
<dbReference type="GO" id="GO:0043190">
    <property type="term" value="C:ATP-binding cassette (ABC) transporter complex"/>
    <property type="evidence" value="ECO:0007669"/>
    <property type="project" value="InterPro"/>
</dbReference>
<evidence type="ECO:0000313" key="8">
    <source>
        <dbReference type="EMBL" id="SBV92827.1"/>
    </source>
</evidence>
<reference evidence="8" key="1">
    <citation type="submission" date="2016-04" db="EMBL/GenBank/DDBJ databases">
        <authorList>
            <person name="Evans L.H."/>
            <person name="Alamgir A."/>
            <person name="Owens N."/>
            <person name="Weber N.D."/>
            <person name="Virtaneva K."/>
            <person name="Barbian K."/>
            <person name="Babar A."/>
            <person name="Rosenke K."/>
        </authorList>
    </citation>
    <scope>NUCLEOTIDE SEQUENCE</scope>
    <source>
        <strain evidence="8">86-1</strain>
    </source>
</reference>
<comment type="subunit">
    <text evidence="3">The complex is composed of two ATP-binding proteins (PstB), two transmembrane proteins (PstC and PstA) and a solute-binding protein (PstS).</text>
</comment>
<evidence type="ECO:0000259" key="7">
    <source>
        <dbReference type="Pfam" id="PF12849"/>
    </source>
</evidence>
<dbReference type="SUPFAM" id="SSF53850">
    <property type="entry name" value="Periplasmic binding protein-like II"/>
    <property type="match status" value="1"/>
</dbReference>